<name>A0A378WLN9_9NOCA</name>
<protein>
    <recommendedName>
        <fullName evidence="4">HSP90 family protein</fullName>
    </recommendedName>
</protein>
<reference evidence="2 3" key="1">
    <citation type="submission" date="2018-06" db="EMBL/GenBank/DDBJ databases">
        <authorList>
            <consortium name="Pathogen Informatics"/>
            <person name="Doyle S."/>
        </authorList>
    </citation>
    <scope>NUCLEOTIDE SEQUENCE [LARGE SCALE GENOMIC DNA]</scope>
    <source>
        <strain evidence="2 3">NCTC13184</strain>
    </source>
</reference>
<evidence type="ECO:0000256" key="1">
    <source>
        <dbReference type="SAM" id="MobiDB-lite"/>
    </source>
</evidence>
<evidence type="ECO:0008006" key="4">
    <source>
        <dbReference type="Google" id="ProtNLM"/>
    </source>
</evidence>
<organism evidence="2 3">
    <name type="scientific">Nocardia africana</name>
    <dbReference type="NCBI Taxonomy" id="134964"/>
    <lineage>
        <taxon>Bacteria</taxon>
        <taxon>Bacillati</taxon>
        <taxon>Actinomycetota</taxon>
        <taxon>Actinomycetes</taxon>
        <taxon>Mycobacteriales</taxon>
        <taxon>Nocardiaceae</taxon>
        <taxon>Nocardia</taxon>
    </lineage>
</organism>
<gene>
    <name evidence="2" type="ORF">NCTC13184_00992</name>
</gene>
<dbReference type="EMBL" id="UGRU01000001">
    <property type="protein sequence ID" value="SUA41647.1"/>
    <property type="molecule type" value="Genomic_DNA"/>
</dbReference>
<evidence type="ECO:0000313" key="2">
    <source>
        <dbReference type="EMBL" id="SUA41647.1"/>
    </source>
</evidence>
<dbReference type="Proteomes" id="UP000255082">
    <property type="component" value="Unassembled WGS sequence"/>
</dbReference>
<dbReference type="RefSeq" id="WP_258562116.1">
    <property type="nucleotide sequence ID" value="NZ_UGRU01000001.1"/>
</dbReference>
<evidence type="ECO:0000313" key="3">
    <source>
        <dbReference type="Proteomes" id="UP000255082"/>
    </source>
</evidence>
<sequence>MTQDPFGTADLRAGVLTAWRNSPTRLREDAATEADLVRAGYRDRLLTELAQNAADAAVKAGIPGRVSVRLRGRALHIANTGAPLDLSGVHALTALRASGKTGTAVGRFGVGFTAVLSAGDEVEFRSTTGSLRFSRAQTLIELRDNGIEIPAGADGPAVPVLRLAWSVAVAPEAGFDSEIVVWLREDVDVAELLAAMRAEVVDLLLELPGLHSIRIEDDESWRAVEEMGNGLQQVGITAPSGEDFRWWQYTTERARWLLPLRDGRAVAAPPDVLRAPTRTDEELSLPALVIADIALQPDRRRLMPGARVAELAEGYADFARALPPADRLVLVPAPGFARSEADGLLREALVRQLRENPWLPVLAPAGPGDDPADIGVAPPGFGDAGTSGDDAAARCGPMRRRRVPVYFSVSQPNSPICWRLCWGRWWFRSCRAAPPPTCWGSWTCIASAWPASPN</sequence>
<accession>A0A378WLN9</accession>
<feature type="region of interest" description="Disordered" evidence="1">
    <location>
        <begin position="369"/>
        <end position="391"/>
    </location>
</feature>
<dbReference type="InterPro" id="IPR036890">
    <property type="entry name" value="HATPase_C_sf"/>
</dbReference>
<dbReference type="NCBIfam" id="NF047352">
    <property type="entry name" value="P_loop_sacsin"/>
    <property type="match status" value="1"/>
</dbReference>
<feature type="compositionally biased region" description="Low complexity" evidence="1">
    <location>
        <begin position="380"/>
        <end position="390"/>
    </location>
</feature>
<dbReference type="SUPFAM" id="SSF55874">
    <property type="entry name" value="ATPase domain of HSP90 chaperone/DNA topoisomerase II/histidine kinase"/>
    <property type="match status" value="1"/>
</dbReference>
<dbReference type="AlphaFoldDB" id="A0A378WLN9"/>
<proteinExistence type="predicted"/>